<evidence type="ECO:0000313" key="2">
    <source>
        <dbReference type="Proteomes" id="UP000054805"/>
    </source>
</evidence>
<dbReference type="EMBL" id="JYDS01001537">
    <property type="protein sequence ID" value="KRY98780.1"/>
    <property type="molecule type" value="Genomic_DNA"/>
</dbReference>
<dbReference type="AlphaFoldDB" id="A0A0V1GKL4"/>
<reference evidence="1 2" key="1">
    <citation type="submission" date="2015-01" db="EMBL/GenBank/DDBJ databases">
        <title>Evolution of Trichinella species and genotypes.</title>
        <authorList>
            <person name="Korhonen P.K."/>
            <person name="Edoardo P."/>
            <person name="Giuseppe L.R."/>
            <person name="Gasser R.B."/>
        </authorList>
    </citation>
    <scope>NUCLEOTIDE SEQUENCE [LARGE SCALE GENOMIC DNA]</scope>
    <source>
        <strain evidence="1">ISS588</strain>
    </source>
</reference>
<sequence length="88" mass="10838">MNCPLNGRRVKFEETKRFVRVVHRFQKVLLKEELSEADEAYTVFNRVIPISYEYFSRKRINEKLYLEWIRTMYNPILRRPSKSYIYAV</sequence>
<evidence type="ECO:0000313" key="1">
    <source>
        <dbReference type="EMBL" id="KRY98780.1"/>
    </source>
</evidence>
<gene>
    <name evidence="1" type="ORF">T4B_4009</name>
</gene>
<keyword evidence="2" id="KW-1185">Reference proteome</keyword>
<proteinExistence type="predicted"/>
<dbReference type="Proteomes" id="UP000054805">
    <property type="component" value="Unassembled WGS sequence"/>
</dbReference>
<name>A0A0V1GKL4_TRIPS</name>
<protein>
    <submittedName>
        <fullName evidence="1">Uncharacterized protein</fullName>
    </submittedName>
</protein>
<accession>A0A0V1GKL4</accession>
<comment type="caution">
    <text evidence="1">The sequence shown here is derived from an EMBL/GenBank/DDBJ whole genome shotgun (WGS) entry which is preliminary data.</text>
</comment>
<organism evidence="1 2">
    <name type="scientific">Trichinella pseudospiralis</name>
    <name type="common">Parasitic roundworm</name>
    <dbReference type="NCBI Taxonomy" id="6337"/>
    <lineage>
        <taxon>Eukaryota</taxon>
        <taxon>Metazoa</taxon>
        <taxon>Ecdysozoa</taxon>
        <taxon>Nematoda</taxon>
        <taxon>Enoplea</taxon>
        <taxon>Dorylaimia</taxon>
        <taxon>Trichinellida</taxon>
        <taxon>Trichinellidae</taxon>
        <taxon>Trichinella</taxon>
    </lineage>
</organism>